<comment type="similarity">
    <text evidence="2">Belongs to the major facilitator superfamily. Oligosaccharide:H(+) symporter (OHS) (TC 2.A.1.5) family.</text>
</comment>
<dbReference type="PROSITE" id="PS00896">
    <property type="entry name" value="LACY_1"/>
    <property type="match status" value="1"/>
</dbReference>
<evidence type="ECO:0000313" key="12">
    <source>
        <dbReference type="EMBL" id="UQY44199.1"/>
    </source>
</evidence>
<comment type="subcellular location">
    <subcellularLocation>
        <location evidence="1">Cell inner membrane</location>
        <topology evidence="1">Multi-pass membrane protein</topology>
    </subcellularLocation>
</comment>
<dbReference type="PANTHER" id="PTHR23522:SF10">
    <property type="entry name" value="3-PHENYLPROPIONIC ACID TRANSPORTER-RELATED"/>
    <property type="match status" value="1"/>
</dbReference>
<keyword evidence="6" id="KW-0762">Sugar transport</keyword>
<evidence type="ECO:0000256" key="9">
    <source>
        <dbReference type="ARBA" id="ARBA00023136"/>
    </source>
</evidence>
<dbReference type="InterPro" id="IPR036259">
    <property type="entry name" value="MFS_trans_sf"/>
</dbReference>
<name>A0ABY4R7Q1_9GAMM</name>
<dbReference type="SUPFAM" id="SSF103473">
    <property type="entry name" value="MFS general substrate transporter"/>
    <property type="match status" value="1"/>
</dbReference>
<feature type="transmembrane region" description="Helical" evidence="10">
    <location>
        <begin position="349"/>
        <end position="373"/>
    </location>
</feature>
<dbReference type="CDD" id="cd06172">
    <property type="entry name" value="MFS_LacY"/>
    <property type="match status" value="1"/>
</dbReference>
<evidence type="ECO:0000256" key="1">
    <source>
        <dbReference type="ARBA" id="ARBA00004429"/>
    </source>
</evidence>
<reference evidence="12" key="1">
    <citation type="submission" date="2021-09" db="EMBL/GenBank/DDBJ databases">
        <title>First case of bloodstream infection caused by Mixta hanseatica sp. nov., a member of the Erwiniaceae family.</title>
        <authorList>
            <person name="Both A."/>
            <person name="Huang J."/>
            <person name="Wenzel P."/>
            <person name="Aepfelbacher M."/>
            <person name="Rohde H."/>
            <person name="Christner M."/>
            <person name="Hentschke M."/>
        </authorList>
    </citation>
    <scope>NUCLEOTIDE SEQUENCE</scope>
    <source>
        <strain evidence="12">X22927</strain>
    </source>
</reference>
<feature type="transmembrane region" description="Helical" evidence="10">
    <location>
        <begin position="316"/>
        <end position="337"/>
    </location>
</feature>
<dbReference type="PANTHER" id="PTHR23522">
    <property type="entry name" value="BLL5896 PROTEIN"/>
    <property type="match status" value="1"/>
</dbReference>
<keyword evidence="7 10" id="KW-0812">Transmembrane</keyword>
<feature type="transmembrane region" description="Helical" evidence="10">
    <location>
        <begin position="291"/>
        <end position="310"/>
    </location>
</feature>
<keyword evidence="9 10" id="KW-0472">Membrane</keyword>
<sequence>MYYLKNTNFWMFGLFFFFYFFIMGAYFPFFPIWLHDINHLSKSDTGIVFASISLFSLLFQPIFGLLSDKLGLKKHLLWIITGMLVMFAPFFIYVLGPLLQSHILLGAIVGGIYLGFIYNGGAPAIEAYIEKVSRRSQFEFGRARMFGCVGWALCASIVGIMFTINNQFVFWLGSGCAVILAILLFIAKPQAQPSAEVADSLGANHSPFNLRLALELFKDRKLWFLSLYVVGVSCTYDVFDQQFANFFTSFFTSGEQGTRVFGYVTTMGELLNASIMFFAPLIVNRIGGKNALLLAGLIMSVRIIGSSFATSALEVVVLKTLHMFEVPFLIVGCFKYITSQFEVRFSATIYLVCFCFFKQLSMIFMSLFAGYMYDSMGFHGAYLVLGLVALSFTLLSVFTLSGEGPLTALRTRGKKEVKPASDPTG</sequence>
<feature type="transmembrane region" description="Helical" evidence="10">
    <location>
        <begin position="143"/>
        <end position="162"/>
    </location>
</feature>
<feature type="transmembrane region" description="Helical" evidence="10">
    <location>
        <begin position="222"/>
        <end position="239"/>
    </location>
</feature>
<dbReference type="PRINTS" id="PR00174">
    <property type="entry name" value="LACYSMPORT"/>
</dbReference>
<evidence type="ECO:0000256" key="5">
    <source>
        <dbReference type="ARBA" id="ARBA00022519"/>
    </source>
</evidence>
<protein>
    <submittedName>
        <fullName evidence="12">MFS transporter</fullName>
    </submittedName>
</protein>
<evidence type="ECO:0000313" key="13">
    <source>
        <dbReference type="Proteomes" id="UP001056635"/>
    </source>
</evidence>
<dbReference type="RefSeq" id="WP_249892823.1">
    <property type="nucleotide sequence ID" value="NZ_CP082904.1"/>
</dbReference>
<gene>
    <name evidence="12" type="ORF">K6958_00340</name>
</gene>
<feature type="domain" description="Major facilitator superfamily (MFS) profile" evidence="11">
    <location>
        <begin position="8"/>
        <end position="404"/>
    </location>
</feature>
<evidence type="ECO:0000256" key="2">
    <source>
        <dbReference type="ARBA" id="ARBA00008980"/>
    </source>
</evidence>
<dbReference type="NCBIfam" id="TIGR00882">
    <property type="entry name" value="2A0105"/>
    <property type="match status" value="1"/>
</dbReference>
<evidence type="ECO:0000256" key="4">
    <source>
        <dbReference type="ARBA" id="ARBA00022475"/>
    </source>
</evidence>
<dbReference type="Proteomes" id="UP001056635">
    <property type="component" value="Chromosome"/>
</dbReference>
<evidence type="ECO:0000256" key="7">
    <source>
        <dbReference type="ARBA" id="ARBA00022692"/>
    </source>
</evidence>
<dbReference type="EMBL" id="CP082904">
    <property type="protein sequence ID" value="UQY44199.1"/>
    <property type="molecule type" value="Genomic_DNA"/>
</dbReference>
<evidence type="ECO:0000256" key="10">
    <source>
        <dbReference type="SAM" id="Phobius"/>
    </source>
</evidence>
<feature type="transmembrane region" description="Helical" evidence="10">
    <location>
        <begin position="102"/>
        <end position="122"/>
    </location>
</feature>
<feature type="transmembrane region" description="Helical" evidence="10">
    <location>
        <begin position="12"/>
        <end position="34"/>
    </location>
</feature>
<dbReference type="PROSITE" id="PS00897">
    <property type="entry name" value="LACY_2"/>
    <property type="match status" value="1"/>
</dbReference>
<keyword evidence="5" id="KW-0997">Cell inner membrane</keyword>
<dbReference type="InterPro" id="IPR018457">
    <property type="entry name" value="LacY/RafB_perm_fam_CS"/>
</dbReference>
<evidence type="ECO:0000256" key="8">
    <source>
        <dbReference type="ARBA" id="ARBA00022989"/>
    </source>
</evidence>
<evidence type="ECO:0000259" key="11">
    <source>
        <dbReference type="PROSITE" id="PS50850"/>
    </source>
</evidence>
<keyword evidence="3" id="KW-0813">Transport</keyword>
<dbReference type="InterPro" id="IPR020846">
    <property type="entry name" value="MFS_dom"/>
</dbReference>
<keyword evidence="4" id="KW-1003">Cell membrane</keyword>
<proteinExistence type="inferred from homology"/>
<accession>A0ABY4R7Q1</accession>
<organism evidence="12 13">
    <name type="scientific">Mixta hanseatica</name>
    <dbReference type="NCBI Taxonomy" id="2872648"/>
    <lineage>
        <taxon>Bacteria</taxon>
        <taxon>Pseudomonadati</taxon>
        <taxon>Pseudomonadota</taxon>
        <taxon>Gammaproteobacteria</taxon>
        <taxon>Enterobacterales</taxon>
        <taxon>Erwiniaceae</taxon>
        <taxon>Mixta</taxon>
    </lineage>
</organism>
<feature type="transmembrane region" description="Helical" evidence="10">
    <location>
        <begin position="379"/>
        <end position="400"/>
    </location>
</feature>
<dbReference type="PROSITE" id="PS50850">
    <property type="entry name" value="MFS"/>
    <property type="match status" value="1"/>
</dbReference>
<evidence type="ECO:0000256" key="3">
    <source>
        <dbReference type="ARBA" id="ARBA00022448"/>
    </source>
</evidence>
<dbReference type="Gene3D" id="1.20.1250.20">
    <property type="entry name" value="MFS general substrate transporter like domains"/>
    <property type="match status" value="2"/>
</dbReference>
<feature type="transmembrane region" description="Helical" evidence="10">
    <location>
        <begin position="259"/>
        <end position="279"/>
    </location>
</feature>
<feature type="transmembrane region" description="Helical" evidence="10">
    <location>
        <begin position="46"/>
        <end position="64"/>
    </location>
</feature>
<dbReference type="Pfam" id="PF01306">
    <property type="entry name" value="LacY_symp"/>
    <property type="match status" value="1"/>
</dbReference>
<feature type="transmembrane region" description="Helical" evidence="10">
    <location>
        <begin position="76"/>
        <end position="96"/>
    </location>
</feature>
<feature type="transmembrane region" description="Helical" evidence="10">
    <location>
        <begin position="168"/>
        <end position="187"/>
    </location>
</feature>
<keyword evidence="13" id="KW-1185">Reference proteome</keyword>
<evidence type="ECO:0000256" key="6">
    <source>
        <dbReference type="ARBA" id="ARBA00022597"/>
    </source>
</evidence>
<dbReference type="InterPro" id="IPR000576">
    <property type="entry name" value="LacY/RafB_perm_fam"/>
</dbReference>
<keyword evidence="8 10" id="KW-1133">Transmembrane helix</keyword>
<dbReference type="NCBIfam" id="NF007077">
    <property type="entry name" value="PRK09528.1"/>
    <property type="match status" value="1"/>
</dbReference>